<proteinExistence type="predicted"/>
<comment type="caution">
    <text evidence="1">The sequence shown here is derived from an EMBL/GenBank/DDBJ whole genome shotgun (WGS) entry which is preliminary data.</text>
</comment>
<name>A0A8J7J3Y8_9RHOB</name>
<keyword evidence="2" id="KW-1185">Reference proteome</keyword>
<gene>
    <name evidence="1" type="ORF">H1D41_04320</name>
</gene>
<dbReference type="AlphaFoldDB" id="A0A8J7J3Y8"/>
<evidence type="ECO:0000313" key="1">
    <source>
        <dbReference type="EMBL" id="MBI1492855.1"/>
    </source>
</evidence>
<protein>
    <submittedName>
        <fullName evidence="1">Uncharacterized protein</fullName>
    </submittedName>
</protein>
<reference evidence="1" key="1">
    <citation type="submission" date="2020-10" db="EMBL/GenBank/DDBJ databases">
        <title>Paenihalocynthiibacter styelae gen. nov., sp. nov., isolated from stalked sea squirt Styela clava.</title>
        <authorList>
            <person name="Kim Y.-O."/>
            <person name="Yoon J.-H."/>
        </authorList>
    </citation>
    <scope>NUCLEOTIDE SEQUENCE</scope>
    <source>
        <strain evidence="1">MYP1-1</strain>
    </source>
</reference>
<dbReference type="EMBL" id="JADCKQ010000002">
    <property type="protein sequence ID" value="MBI1492855.1"/>
    <property type="molecule type" value="Genomic_DNA"/>
</dbReference>
<dbReference type="Proteomes" id="UP000640583">
    <property type="component" value="Unassembled WGS sequence"/>
</dbReference>
<dbReference type="SUPFAM" id="SSF56112">
    <property type="entry name" value="Protein kinase-like (PK-like)"/>
    <property type="match status" value="1"/>
</dbReference>
<sequence length="487" mass="54666">MSGQFRIGPFVRDHGTYIARFATKSRSAPDRLSVTEISESSDCLSFRLEFPEKPVVVTAWNTAQPDTSRAFERDLACLKLLNETGLTPRLLGHSGEMRLLIREDSRGQSLNSILTAGNCDEIAHSLGQWLRGFHEKMPQKEADSAWFKYLKNYPDLLDPEEYEREEAFLRSLRIETQAIARNDPSNAGFMRLKSGALCADSFARATYKPVGWDLLLAARDLIRQFPGQTDQIIAGLLAGWGSDVAAMSPADFIRLTKLFCIATAFRRYAGSEPLLRRYANAWNAQRTKDQRKVTTVIAVPYKSDKQHPPSPDALREFESHLRKIADETNDQSHTITPDEKRNAETPAPILGAICSACRGRCCQHGFENHAYLTGGSLSRWRADNPDITVENLCRKYLAYLPAQHTENSCLYHIATGCALPRDMRADICNRYLCYQARHATEQMPPSSSTDILIVAQENGKPMRASITDMSENYPVEAEILIKTTIPS</sequence>
<evidence type="ECO:0000313" key="2">
    <source>
        <dbReference type="Proteomes" id="UP000640583"/>
    </source>
</evidence>
<organism evidence="1 2">
    <name type="scientific">Halocynthiibacter styelae</name>
    <dbReference type="NCBI Taxonomy" id="2761955"/>
    <lineage>
        <taxon>Bacteria</taxon>
        <taxon>Pseudomonadati</taxon>
        <taxon>Pseudomonadota</taxon>
        <taxon>Alphaproteobacteria</taxon>
        <taxon>Rhodobacterales</taxon>
        <taxon>Paracoccaceae</taxon>
        <taxon>Halocynthiibacter</taxon>
    </lineage>
</organism>
<dbReference type="RefSeq" id="WP_228847746.1">
    <property type="nucleotide sequence ID" value="NZ_JADCKQ010000002.1"/>
</dbReference>
<accession>A0A8J7J3Y8</accession>
<dbReference type="InterPro" id="IPR011009">
    <property type="entry name" value="Kinase-like_dom_sf"/>
</dbReference>